<reference evidence="2" key="1">
    <citation type="journal article" date="2023" name="BMC Genomics">
        <title>Chromosome-level genome assemblies of Cutaneotrichosporon spp. (Trichosporonales, Basidiomycota) reveal imbalanced evolution between nucleotide sequences and chromosome synteny.</title>
        <authorList>
            <person name="Kobayashi Y."/>
            <person name="Kayamori A."/>
            <person name="Aoki K."/>
            <person name="Shiwa Y."/>
            <person name="Matsutani M."/>
            <person name="Fujita N."/>
            <person name="Sugita T."/>
            <person name="Iwasaki W."/>
            <person name="Tanaka N."/>
            <person name="Takashima M."/>
        </authorList>
    </citation>
    <scope>NUCLEOTIDE SEQUENCE</scope>
    <source>
        <strain evidence="2">HIS016</strain>
    </source>
</reference>
<feature type="region of interest" description="Disordered" evidence="1">
    <location>
        <begin position="206"/>
        <end position="228"/>
    </location>
</feature>
<evidence type="ECO:0000313" key="2">
    <source>
        <dbReference type="EMBL" id="GMK56406.1"/>
    </source>
</evidence>
<name>A0AAD3YAW4_9TREE</name>
<evidence type="ECO:0000313" key="3">
    <source>
        <dbReference type="Proteomes" id="UP001222932"/>
    </source>
</evidence>
<comment type="caution">
    <text evidence="2">The sequence shown here is derived from an EMBL/GenBank/DDBJ whole genome shotgun (WGS) entry which is preliminary data.</text>
</comment>
<evidence type="ECO:0000256" key="1">
    <source>
        <dbReference type="SAM" id="MobiDB-lite"/>
    </source>
</evidence>
<proteinExistence type="predicted"/>
<dbReference type="Proteomes" id="UP001222932">
    <property type="component" value="Unassembled WGS sequence"/>
</dbReference>
<reference evidence="2" key="2">
    <citation type="submission" date="2023-06" db="EMBL/GenBank/DDBJ databases">
        <authorList>
            <person name="Kobayashi Y."/>
            <person name="Kayamori A."/>
            <person name="Aoki K."/>
            <person name="Shiwa Y."/>
            <person name="Fujita N."/>
            <person name="Sugita T."/>
            <person name="Iwasaki W."/>
            <person name="Tanaka N."/>
            <person name="Takashima M."/>
        </authorList>
    </citation>
    <scope>NUCLEOTIDE SEQUENCE</scope>
    <source>
        <strain evidence="2">HIS016</strain>
    </source>
</reference>
<feature type="compositionally biased region" description="Basic and acidic residues" evidence="1">
    <location>
        <begin position="212"/>
        <end position="222"/>
    </location>
</feature>
<protein>
    <submittedName>
        <fullName evidence="2">Uncharacterized protein</fullName>
    </submittedName>
</protein>
<accession>A0AAD3YAW4</accession>
<gene>
    <name evidence="2" type="ORF">CspeluHIS016_0302460</name>
</gene>
<feature type="region of interest" description="Disordered" evidence="1">
    <location>
        <begin position="24"/>
        <end position="75"/>
    </location>
</feature>
<sequence>MSLNHFHAHAHAHFHDHFPTVGLRSARAHSHTTGHGHAQASPPSSPYPHDDDEYEPSAVSPGSQHKMRSKRDSAKYMREKDYVHDRSLLEVVDKQRCDRCDRNGWRCFIEANPDSPRRVCRPCGKNKCSFGNTIGARPATKVPSWADDKHKKARRYEPYAPRERERECRELTPLPGISALTAWARPLTPPQDAPSREGSLELLAEASAQHASRREHERERTPLPDQFSTHSYAPYDALPFTPWELHNDHRFYTLAMDYARQIPTPNRYSALAGLFHDVPLRWHQ</sequence>
<dbReference type="AlphaFoldDB" id="A0AAD3YAW4"/>
<keyword evidence="3" id="KW-1185">Reference proteome</keyword>
<organism evidence="2 3">
    <name type="scientific">Cutaneotrichosporon spelunceum</name>
    <dbReference type="NCBI Taxonomy" id="1672016"/>
    <lineage>
        <taxon>Eukaryota</taxon>
        <taxon>Fungi</taxon>
        <taxon>Dikarya</taxon>
        <taxon>Basidiomycota</taxon>
        <taxon>Agaricomycotina</taxon>
        <taxon>Tremellomycetes</taxon>
        <taxon>Trichosporonales</taxon>
        <taxon>Trichosporonaceae</taxon>
        <taxon>Cutaneotrichosporon</taxon>
    </lineage>
</organism>
<dbReference type="EMBL" id="BTCM01000003">
    <property type="protein sequence ID" value="GMK56406.1"/>
    <property type="molecule type" value="Genomic_DNA"/>
</dbReference>